<dbReference type="AlphaFoldDB" id="A0A699WZH6"/>
<sequence length="108" mass="11597">GRQRRAISVDGAVRSGGADHGAWRPRRGDPPARRLFPHAGWRLGGDQIGAAARGARQRAVDRVALAVSVRRPAVEDAGDGARGDAPDLDEHAGGHLRQRRSRRDVVMV</sequence>
<dbReference type="EMBL" id="BKCJ011779395">
    <property type="protein sequence ID" value="GFD52213.1"/>
    <property type="molecule type" value="Genomic_DNA"/>
</dbReference>
<comment type="caution">
    <text evidence="2">The sequence shown here is derived from an EMBL/GenBank/DDBJ whole genome shotgun (WGS) entry which is preliminary data.</text>
</comment>
<feature type="compositionally biased region" description="Basic and acidic residues" evidence="1">
    <location>
        <begin position="79"/>
        <end position="93"/>
    </location>
</feature>
<evidence type="ECO:0000256" key="1">
    <source>
        <dbReference type="SAM" id="MobiDB-lite"/>
    </source>
</evidence>
<evidence type="ECO:0000313" key="2">
    <source>
        <dbReference type="EMBL" id="GFD52213.1"/>
    </source>
</evidence>
<name>A0A699WZH6_TANCI</name>
<feature type="non-terminal residue" evidence="2">
    <location>
        <position position="1"/>
    </location>
</feature>
<feature type="region of interest" description="Disordered" evidence="1">
    <location>
        <begin position="1"/>
        <end position="34"/>
    </location>
</feature>
<organism evidence="2">
    <name type="scientific">Tanacetum cinerariifolium</name>
    <name type="common">Dalmatian daisy</name>
    <name type="synonym">Chrysanthemum cinerariifolium</name>
    <dbReference type="NCBI Taxonomy" id="118510"/>
    <lineage>
        <taxon>Eukaryota</taxon>
        <taxon>Viridiplantae</taxon>
        <taxon>Streptophyta</taxon>
        <taxon>Embryophyta</taxon>
        <taxon>Tracheophyta</taxon>
        <taxon>Spermatophyta</taxon>
        <taxon>Magnoliopsida</taxon>
        <taxon>eudicotyledons</taxon>
        <taxon>Gunneridae</taxon>
        <taxon>Pentapetalae</taxon>
        <taxon>asterids</taxon>
        <taxon>campanulids</taxon>
        <taxon>Asterales</taxon>
        <taxon>Asteraceae</taxon>
        <taxon>Asteroideae</taxon>
        <taxon>Anthemideae</taxon>
        <taxon>Anthemidinae</taxon>
        <taxon>Tanacetum</taxon>
    </lineage>
</organism>
<accession>A0A699WZH6</accession>
<feature type="region of interest" description="Disordered" evidence="1">
    <location>
        <begin position="71"/>
        <end position="108"/>
    </location>
</feature>
<feature type="non-terminal residue" evidence="2">
    <location>
        <position position="108"/>
    </location>
</feature>
<proteinExistence type="predicted"/>
<reference evidence="2" key="1">
    <citation type="journal article" date="2019" name="Sci. Rep.">
        <title>Draft genome of Tanacetum cinerariifolium, the natural source of mosquito coil.</title>
        <authorList>
            <person name="Yamashiro T."/>
            <person name="Shiraishi A."/>
            <person name="Satake H."/>
            <person name="Nakayama K."/>
        </authorList>
    </citation>
    <scope>NUCLEOTIDE SEQUENCE</scope>
</reference>
<gene>
    <name evidence="2" type="ORF">Tci_924182</name>
</gene>
<protein>
    <submittedName>
        <fullName evidence="2">Uncharacterized protein</fullName>
    </submittedName>
</protein>